<feature type="compositionally biased region" description="Polar residues" evidence="1">
    <location>
        <begin position="473"/>
        <end position="492"/>
    </location>
</feature>
<comment type="caution">
    <text evidence="2">The sequence shown here is derived from an EMBL/GenBank/DDBJ whole genome shotgun (WGS) entry which is preliminary data.</text>
</comment>
<protein>
    <submittedName>
        <fullName evidence="2">Uncharacterized protein</fullName>
    </submittedName>
</protein>
<dbReference type="EMBL" id="JAGGLT010000002">
    <property type="protein sequence ID" value="MBP2070890.1"/>
    <property type="molecule type" value="Genomic_DNA"/>
</dbReference>
<feature type="region of interest" description="Disordered" evidence="1">
    <location>
        <begin position="471"/>
        <end position="503"/>
    </location>
</feature>
<name>A0ABS4NB32_9THEO</name>
<feature type="region of interest" description="Disordered" evidence="1">
    <location>
        <begin position="529"/>
        <end position="551"/>
    </location>
</feature>
<reference evidence="2" key="1">
    <citation type="submission" date="2021-03" db="EMBL/GenBank/DDBJ databases">
        <title>Genomic Encyclopedia of Type Strains, Phase IV (KMG-IV): sequencing the most valuable type-strain genomes for metagenomic binning, comparative biology and taxonomic classification.</title>
        <authorList>
            <person name="Goeker M."/>
        </authorList>
    </citation>
    <scope>NUCLEOTIDE SEQUENCE</scope>
    <source>
        <strain evidence="2">DSM 101588</strain>
    </source>
</reference>
<dbReference type="Proteomes" id="UP001166402">
    <property type="component" value="Unassembled WGS sequence"/>
</dbReference>
<evidence type="ECO:0000313" key="3">
    <source>
        <dbReference type="Proteomes" id="UP001166402"/>
    </source>
</evidence>
<evidence type="ECO:0000313" key="2">
    <source>
        <dbReference type="EMBL" id="MBP2070890.1"/>
    </source>
</evidence>
<feature type="compositionally biased region" description="Polar residues" evidence="1">
    <location>
        <begin position="200"/>
        <end position="210"/>
    </location>
</feature>
<accession>A0ABS4NB32</accession>
<feature type="compositionally biased region" description="Basic and acidic residues" evidence="1">
    <location>
        <begin position="493"/>
        <end position="502"/>
    </location>
</feature>
<dbReference type="RefSeq" id="WP_209452855.1">
    <property type="nucleotide sequence ID" value="NZ_JAGGLT010000002.1"/>
</dbReference>
<keyword evidence="3" id="KW-1185">Reference proteome</keyword>
<gene>
    <name evidence="2" type="ORF">J2Z80_000388</name>
</gene>
<sequence>MNKTVEEIGKINFEGNIIPANWYKHITFSSGKPNLNAIVILAEIVYWYRPTIIRDPATGEIKGYKTKFSADKLQRSYQSFADQFGISKRQAQDAIKLLRDLGLITLEFRTITMPTSGLKLTNVMFIEPVPERIKEITYNNIKEIDNSDDNSVHYNTSYDETEEVEHKVNGVTTQRNTSYDRTEEVSPTNAGGQTPECGTITENTSQTTNKDYLLPDSVSLSSRSSDNKLVTRSKLSLQEVSVLCSSTKIDNHSTYNPPKDTVSIIYNKPDISLDKTLSLKPVIELDISFKAPVVEPDISFKELDIEPAVESVNKPVAGTVAMLEDKTGKILNKSLNKPVDDLDIEPEVSFNVPDSELDISTIESEEDAYAILVRDGFINPSDPDDPFRDLWENIKSTPPYVEYTDEELEEILKKLNAGTSCSEKKSNFERSGKILNNEQNKPKKDLFKPFSFDDFFGSSDKVAPDISRVLASKKQNNTSESTDGKNLNSSLNKPERPEKDLDNAIDMPEDILANIGNMDFDDIFASDETNKETDTSFDKEPDTSHNVPEKEPERNVIIPDNALKEPEYEPAGINTTQTSQNGTDLQECPSVEDTNIFTHAAKKCDTDRHGLHVFNKADVTEIQGNQNADSNADLKLHHFVTTRTEQGFEVVSKGEEVNYGYGNWNDCNDDDWKMLEKYGFTVIDEGSVAEAQADAQSVLEKDCDKTCDDDWKAFEEYGFTVVDEIDNTKQPDTEKVPEKQSKNDFDGTEQDFIRMLEEAFNAKVIDDIESDINGASDTTEKHVDCTKQDFVKMLEEAFDAKVVDDAESDIANVEDEAHVDNSQQAFIKMLEKAGFSVVDDAESDVVSAISGPEKLVADGAENLPNAENNRHDVRLADEPDTLSFLSESGKADKHDEIPVVTEFGRDLNKPEKVRKTETDSKFDKACKAKVISLTERRYAKSLDAETGMSINKPESLLYDAFKQRQSQIAFANRYTNTLQKCFSCKDTDSLITAAKKEKVIGISGLEGLELAVNAGMRKRQNISSDSPPDKEIFRNLLAVSRQEHQNLTFTCEGGI</sequence>
<feature type="region of interest" description="Disordered" evidence="1">
    <location>
        <begin position="172"/>
        <end position="212"/>
    </location>
</feature>
<evidence type="ECO:0000256" key="1">
    <source>
        <dbReference type="SAM" id="MobiDB-lite"/>
    </source>
</evidence>
<proteinExistence type="predicted"/>
<organism evidence="2 3">
    <name type="scientific">Thermoanaerobacterium butyriciformans</name>
    <dbReference type="NCBI Taxonomy" id="1702242"/>
    <lineage>
        <taxon>Bacteria</taxon>
        <taxon>Bacillati</taxon>
        <taxon>Bacillota</taxon>
        <taxon>Clostridia</taxon>
        <taxon>Thermoanaerobacterales</taxon>
        <taxon>Thermoanaerobacteraceae</taxon>
        <taxon>Thermoanaerobacterium</taxon>
    </lineage>
</organism>